<feature type="compositionally biased region" description="Basic and acidic residues" evidence="3">
    <location>
        <begin position="327"/>
        <end position="340"/>
    </location>
</feature>
<feature type="domain" description="PI31 proteasome regulator N-terminal" evidence="4">
    <location>
        <begin position="17"/>
        <end position="157"/>
    </location>
</feature>
<dbReference type="FunFam" id="3.40.1000.30:FF:000005">
    <property type="entry name" value="Probable proteasome inhibitor"/>
    <property type="match status" value="1"/>
</dbReference>
<dbReference type="PANTHER" id="PTHR13266">
    <property type="entry name" value="PROTEASOME INHIBITOR"/>
    <property type="match status" value="1"/>
</dbReference>
<sequence>MASDKSVSVMAVIRAARPSFRNNNDKVAFAVHASFLASGHVLTATGPPAFSDTPLASTATDEVGIDHWNEMDDEYAFVYTNPEKESKKVLVKCLVINDKLIVDALANGEPKPVHLEINVGDYVGENGGSNYSSQFNNLDKLVKSLDSEILSKLDGSQKASSSTNPTSSETSERSRTVIIDSDARAPEPSDPQRHHQGIVYPPVNPGGFSDLYPGPGAGMYPPRGDFGSGSMLLGPNDSRWIRGVGEPDSFGGLPGVPQGARYDPIGPPGVPGFEPNRFVRPTDSAFEDVCMTLDKIRSIDSHMGFDSLTQIAFVVNYDRPSLTTTHMDPRGLGRGTHPDVQHFGSDDFI</sequence>
<feature type="compositionally biased region" description="Low complexity" evidence="3">
    <location>
        <begin position="160"/>
        <end position="169"/>
    </location>
</feature>
<comment type="similarity">
    <text evidence="1">Belongs to the proteasome inhibitor PI31 family.</text>
</comment>
<evidence type="ECO:0000256" key="1">
    <source>
        <dbReference type="ARBA" id="ARBA00006405"/>
    </source>
</evidence>
<evidence type="ECO:0000259" key="4">
    <source>
        <dbReference type="Pfam" id="PF11566"/>
    </source>
</evidence>
<dbReference type="InterPro" id="IPR021625">
    <property type="entry name" value="PI31_Prot_N"/>
</dbReference>
<evidence type="ECO:0000256" key="2">
    <source>
        <dbReference type="ARBA" id="ARBA00022942"/>
    </source>
</evidence>
<proteinExistence type="inferred from homology"/>
<dbReference type="EMBL" id="VOIH02000004">
    <property type="protein sequence ID" value="KAF3449048.1"/>
    <property type="molecule type" value="Genomic_DNA"/>
</dbReference>
<protein>
    <recommendedName>
        <fullName evidence="4">PI31 proteasome regulator N-terminal domain-containing protein</fullName>
    </recommendedName>
</protein>
<dbReference type="GO" id="GO:0070628">
    <property type="term" value="F:proteasome binding"/>
    <property type="evidence" value="ECO:0007669"/>
    <property type="project" value="InterPro"/>
</dbReference>
<evidence type="ECO:0000256" key="3">
    <source>
        <dbReference type="SAM" id="MobiDB-lite"/>
    </source>
</evidence>
<dbReference type="PANTHER" id="PTHR13266:SF1">
    <property type="entry name" value="PROTEASOME INHIBITOR PI31 SUBUNIT"/>
    <property type="match status" value="1"/>
</dbReference>
<dbReference type="InterPro" id="IPR045128">
    <property type="entry name" value="PI31-like"/>
</dbReference>
<dbReference type="GO" id="GO:0004866">
    <property type="term" value="F:endopeptidase inhibitor activity"/>
    <property type="evidence" value="ECO:0007669"/>
    <property type="project" value="InterPro"/>
</dbReference>
<evidence type="ECO:0000313" key="5">
    <source>
        <dbReference type="EMBL" id="KAF3449048.1"/>
    </source>
</evidence>
<dbReference type="AlphaFoldDB" id="A0A8K0MKI2"/>
<evidence type="ECO:0000313" key="6">
    <source>
        <dbReference type="Proteomes" id="UP000796880"/>
    </source>
</evidence>
<organism evidence="5 6">
    <name type="scientific">Rhamnella rubrinervis</name>
    <dbReference type="NCBI Taxonomy" id="2594499"/>
    <lineage>
        <taxon>Eukaryota</taxon>
        <taxon>Viridiplantae</taxon>
        <taxon>Streptophyta</taxon>
        <taxon>Embryophyta</taxon>
        <taxon>Tracheophyta</taxon>
        <taxon>Spermatophyta</taxon>
        <taxon>Magnoliopsida</taxon>
        <taxon>eudicotyledons</taxon>
        <taxon>Gunneridae</taxon>
        <taxon>Pentapetalae</taxon>
        <taxon>rosids</taxon>
        <taxon>fabids</taxon>
        <taxon>Rosales</taxon>
        <taxon>Rhamnaceae</taxon>
        <taxon>rhamnoid group</taxon>
        <taxon>Rhamneae</taxon>
        <taxon>Rhamnella</taxon>
    </lineage>
</organism>
<name>A0A8K0MKI2_9ROSA</name>
<reference evidence="5" key="1">
    <citation type="submission" date="2020-03" db="EMBL/GenBank/DDBJ databases">
        <title>A high-quality chromosome-level genome assembly of a woody plant with both climbing and erect habits, Rhamnella rubrinervis.</title>
        <authorList>
            <person name="Lu Z."/>
            <person name="Yang Y."/>
            <person name="Zhu X."/>
            <person name="Sun Y."/>
        </authorList>
    </citation>
    <scope>NUCLEOTIDE SEQUENCE</scope>
    <source>
        <strain evidence="5">BYM</strain>
        <tissue evidence="5">Leaf</tissue>
    </source>
</reference>
<dbReference type="Pfam" id="PF11566">
    <property type="entry name" value="PI31_Prot_N"/>
    <property type="match status" value="1"/>
</dbReference>
<dbReference type="GO" id="GO:0043161">
    <property type="term" value="P:proteasome-mediated ubiquitin-dependent protein catabolic process"/>
    <property type="evidence" value="ECO:0007669"/>
    <property type="project" value="InterPro"/>
</dbReference>
<comment type="caution">
    <text evidence="5">The sequence shown here is derived from an EMBL/GenBank/DDBJ whole genome shotgun (WGS) entry which is preliminary data.</text>
</comment>
<feature type="region of interest" description="Disordered" evidence="3">
    <location>
        <begin position="326"/>
        <end position="349"/>
    </location>
</feature>
<gene>
    <name evidence="5" type="ORF">FNV43_RR09772</name>
</gene>
<keyword evidence="6" id="KW-1185">Reference proteome</keyword>
<keyword evidence="2" id="KW-0647">Proteasome</keyword>
<dbReference type="GO" id="GO:0000502">
    <property type="term" value="C:proteasome complex"/>
    <property type="evidence" value="ECO:0007669"/>
    <property type="project" value="UniProtKB-KW"/>
</dbReference>
<accession>A0A8K0MKI2</accession>
<dbReference type="Gene3D" id="3.40.1000.30">
    <property type="match status" value="1"/>
</dbReference>
<feature type="region of interest" description="Disordered" evidence="3">
    <location>
        <begin position="153"/>
        <end position="178"/>
    </location>
</feature>
<dbReference type="OrthoDB" id="68090at2759"/>
<dbReference type="Proteomes" id="UP000796880">
    <property type="component" value="Unassembled WGS sequence"/>
</dbReference>